<gene>
    <name evidence="1" type="ORF">KSB_58090</name>
</gene>
<name>A0ABQ3UWW3_9CHLR</name>
<dbReference type="NCBIfam" id="TIGR00026">
    <property type="entry name" value="hi_GC_TIGR00026"/>
    <property type="match status" value="1"/>
</dbReference>
<dbReference type="InterPro" id="IPR004378">
    <property type="entry name" value="F420H2_quin_Rdtase"/>
</dbReference>
<dbReference type="EMBL" id="BNJG01000002">
    <property type="protein sequence ID" value="GHO57334.1"/>
    <property type="molecule type" value="Genomic_DNA"/>
</dbReference>
<organism evidence="1 2">
    <name type="scientific">Ktedonobacter robiniae</name>
    <dbReference type="NCBI Taxonomy" id="2778365"/>
    <lineage>
        <taxon>Bacteria</taxon>
        <taxon>Bacillati</taxon>
        <taxon>Chloroflexota</taxon>
        <taxon>Ktedonobacteria</taxon>
        <taxon>Ktedonobacterales</taxon>
        <taxon>Ktedonobacteraceae</taxon>
        <taxon>Ktedonobacter</taxon>
    </lineage>
</organism>
<evidence type="ECO:0000313" key="1">
    <source>
        <dbReference type="EMBL" id="GHO57334.1"/>
    </source>
</evidence>
<sequence>MFPDRIRVFNKYVTNRVLRGLAILPFGPFALLRHVGRRSGKSYEIVIMVWPLNEGFVIALTYGPKVDWYRNVQAARGCTVFWHRKHYTLENPETLDTETALTAFPGFFKMVLRRAGLHHFIYMKSVASMPGTSNAPAPVVKS</sequence>
<proteinExistence type="predicted"/>
<dbReference type="Gene3D" id="2.30.110.10">
    <property type="entry name" value="Electron Transport, Fmn-binding Protein, Chain A"/>
    <property type="match status" value="1"/>
</dbReference>
<reference evidence="1 2" key="1">
    <citation type="journal article" date="2021" name="Int. J. Syst. Evol. Microbiol.">
        <title>Reticulibacter mediterranei gen. nov., sp. nov., within the new family Reticulibacteraceae fam. nov., and Ktedonospora formicarum gen. nov., sp. nov., Ktedonobacter robiniae sp. nov., Dictyobacter formicarum sp. nov. and Dictyobacter arantiisoli sp. nov., belonging to the class Ktedonobacteria.</title>
        <authorList>
            <person name="Yabe S."/>
            <person name="Zheng Y."/>
            <person name="Wang C.M."/>
            <person name="Sakai Y."/>
            <person name="Abe K."/>
            <person name="Yokota A."/>
            <person name="Donadio S."/>
            <person name="Cavaletti L."/>
            <person name="Monciardini P."/>
        </authorList>
    </citation>
    <scope>NUCLEOTIDE SEQUENCE [LARGE SCALE GENOMIC DNA]</scope>
    <source>
        <strain evidence="1 2">SOSP1-30</strain>
    </source>
</reference>
<dbReference type="InterPro" id="IPR012349">
    <property type="entry name" value="Split_barrel_FMN-bd"/>
</dbReference>
<dbReference type="Proteomes" id="UP000654345">
    <property type="component" value="Unassembled WGS sequence"/>
</dbReference>
<accession>A0ABQ3UWW3</accession>
<keyword evidence="2" id="KW-1185">Reference proteome</keyword>
<comment type="caution">
    <text evidence="1">The sequence shown here is derived from an EMBL/GenBank/DDBJ whole genome shotgun (WGS) entry which is preliminary data.</text>
</comment>
<protein>
    <submittedName>
        <fullName evidence="1">Nitroreductase</fullName>
    </submittedName>
</protein>
<evidence type="ECO:0000313" key="2">
    <source>
        <dbReference type="Proteomes" id="UP000654345"/>
    </source>
</evidence>
<dbReference type="RefSeq" id="WP_201373748.1">
    <property type="nucleotide sequence ID" value="NZ_BNJG01000002.1"/>
</dbReference>